<feature type="region of interest" description="Disordered" evidence="1">
    <location>
        <begin position="80"/>
        <end position="124"/>
    </location>
</feature>
<organism evidence="2 3">
    <name type="scientific">Monosporascus ibericus</name>
    <dbReference type="NCBI Taxonomy" id="155417"/>
    <lineage>
        <taxon>Eukaryota</taxon>
        <taxon>Fungi</taxon>
        <taxon>Dikarya</taxon>
        <taxon>Ascomycota</taxon>
        <taxon>Pezizomycotina</taxon>
        <taxon>Sordariomycetes</taxon>
        <taxon>Xylariomycetidae</taxon>
        <taxon>Xylariales</taxon>
        <taxon>Xylariales incertae sedis</taxon>
        <taxon>Monosporascus</taxon>
    </lineage>
</organism>
<dbReference type="AlphaFoldDB" id="A0A4Q4TQ78"/>
<gene>
    <name evidence="2" type="ORF">DL764_002127</name>
</gene>
<evidence type="ECO:0000313" key="2">
    <source>
        <dbReference type="EMBL" id="RYP08087.1"/>
    </source>
</evidence>
<name>A0A4Q4TQ78_9PEZI</name>
<dbReference type="Proteomes" id="UP000293360">
    <property type="component" value="Unassembled WGS sequence"/>
</dbReference>
<feature type="compositionally biased region" description="Low complexity" evidence="1">
    <location>
        <begin position="96"/>
        <end position="124"/>
    </location>
</feature>
<feature type="compositionally biased region" description="Polar residues" evidence="1">
    <location>
        <begin position="180"/>
        <end position="189"/>
    </location>
</feature>
<reference evidence="2 3" key="1">
    <citation type="submission" date="2018-06" db="EMBL/GenBank/DDBJ databases">
        <title>Complete Genomes of Monosporascus.</title>
        <authorList>
            <person name="Robinson A.J."/>
            <person name="Natvig D.O."/>
        </authorList>
    </citation>
    <scope>NUCLEOTIDE SEQUENCE [LARGE SCALE GENOMIC DNA]</scope>
    <source>
        <strain evidence="2 3">CBS 110550</strain>
    </source>
</reference>
<proteinExistence type="predicted"/>
<evidence type="ECO:0000313" key="3">
    <source>
        <dbReference type="Proteomes" id="UP000293360"/>
    </source>
</evidence>
<feature type="compositionally biased region" description="Low complexity" evidence="1">
    <location>
        <begin position="224"/>
        <end position="238"/>
    </location>
</feature>
<dbReference type="EMBL" id="QJNU01000073">
    <property type="protein sequence ID" value="RYP08087.1"/>
    <property type="molecule type" value="Genomic_DNA"/>
</dbReference>
<feature type="region of interest" description="Disordered" evidence="1">
    <location>
        <begin position="207"/>
        <end position="245"/>
    </location>
</feature>
<feature type="region of interest" description="Disordered" evidence="1">
    <location>
        <begin position="293"/>
        <end position="347"/>
    </location>
</feature>
<accession>A0A4Q4TQ78</accession>
<protein>
    <submittedName>
        <fullName evidence="2">Uncharacterized protein</fullName>
    </submittedName>
</protein>
<keyword evidence="3" id="KW-1185">Reference proteome</keyword>
<evidence type="ECO:0000256" key="1">
    <source>
        <dbReference type="SAM" id="MobiDB-lite"/>
    </source>
</evidence>
<dbReference type="OrthoDB" id="3437607at2759"/>
<feature type="region of interest" description="Disordered" evidence="1">
    <location>
        <begin position="153"/>
        <end position="190"/>
    </location>
</feature>
<sequence length="347" mass="37404">MLRLPSTTLSLTMAEVKEFEARRRFKKYLSKNETFTTHLLLPPKIADFVNRDTFPDSEQLQTAELPSSEPLPLEVSSALDGKEWPKLPSNPAAGESSTGSSGKSSSQSNSNSTKTLGSGSSALQLSSAVGRPPAALPPPFSMDMLTVSHMRTLPSHHLGPHPITPQRHTSLGGHHADDTIQASPPSGRSSRLRIFGTAVRFVESVIHPPRRTSPSTLAHRMRRSASASPTPSTAEGPTFGEGTPRFAVYDDSVPASLQPQTPLNLPEARHQSRLHGAYTAPVVRVETRSAYQSGAVRGRPNRGGNMVSTETPGFRGLYGDIENSEDSMFEEASRLHDQDAPEDAVEG</sequence>
<comment type="caution">
    <text evidence="2">The sequence shown here is derived from an EMBL/GenBank/DDBJ whole genome shotgun (WGS) entry which is preliminary data.</text>
</comment>